<dbReference type="InterPro" id="IPR050693">
    <property type="entry name" value="Hsp70_NEF-Inhibitors"/>
</dbReference>
<feature type="non-terminal residue" evidence="14">
    <location>
        <position position="747"/>
    </location>
</feature>
<evidence type="ECO:0000256" key="2">
    <source>
        <dbReference type="ARBA" id="ARBA00010588"/>
    </source>
</evidence>
<organism evidence="14 15">
    <name type="scientific">Hemibagrus guttatus</name>
    <dbReference type="NCBI Taxonomy" id="175788"/>
    <lineage>
        <taxon>Eukaryota</taxon>
        <taxon>Metazoa</taxon>
        <taxon>Chordata</taxon>
        <taxon>Craniata</taxon>
        <taxon>Vertebrata</taxon>
        <taxon>Euteleostomi</taxon>
        <taxon>Actinopterygii</taxon>
        <taxon>Neopterygii</taxon>
        <taxon>Teleostei</taxon>
        <taxon>Ostariophysi</taxon>
        <taxon>Siluriformes</taxon>
        <taxon>Bagridae</taxon>
        <taxon>Hemibagrus</taxon>
    </lineage>
</organism>
<proteinExistence type="inferred from homology"/>
<keyword evidence="4" id="KW-0813">Transport</keyword>
<feature type="signal peptide" evidence="12">
    <location>
        <begin position="1"/>
        <end position="23"/>
    </location>
</feature>
<dbReference type="GO" id="GO:0000774">
    <property type="term" value="F:adenyl-nucleotide exchange factor activity"/>
    <property type="evidence" value="ECO:0007669"/>
    <property type="project" value="TreeGrafter"/>
</dbReference>
<evidence type="ECO:0000256" key="9">
    <source>
        <dbReference type="ARBA" id="ARBA00023180"/>
    </source>
</evidence>
<keyword evidence="11" id="KW-0175">Coiled coil</keyword>
<evidence type="ECO:0000259" key="13">
    <source>
        <dbReference type="Pfam" id="PF08609"/>
    </source>
</evidence>
<dbReference type="InterPro" id="IPR011989">
    <property type="entry name" value="ARM-like"/>
</dbReference>
<evidence type="ECO:0000256" key="12">
    <source>
        <dbReference type="SAM" id="SignalP"/>
    </source>
</evidence>
<dbReference type="EMBL" id="JAUCMX010000009">
    <property type="protein sequence ID" value="KAK3536166.1"/>
    <property type="molecule type" value="Genomic_DNA"/>
</dbReference>
<evidence type="ECO:0000256" key="8">
    <source>
        <dbReference type="ARBA" id="ARBA00023010"/>
    </source>
</evidence>
<evidence type="ECO:0000313" key="14">
    <source>
        <dbReference type="EMBL" id="KAK3536166.1"/>
    </source>
</evidence>
<keyword evidence="15" id="KW-1185">Reference proteome</keyword>
<reference evidence="14" key="1">
    <citation type="submission" date="2023-06" db="EMBL/GenBank/DDBJ databases">
        <title>Male Hemibagrus guttatus genome.</title>
        <authorList>
            <person name="Bian C."/>
        </authorList>
    </citation>
    <scope>NUCLEOTIDE SEQUENCE</scope>
    <source>
        <strain evidence="14">Male_cb2023</strain>
        <tissue evidence="14">Muscle</tissue>
    </source>
</reference>
<evidence type="ECO:0000256" key="3">
    <source>
        <dbReference type="ARBA" id="ARBA00015352"/>
    </source>
</evidence>
<evidence type="ECO:0000256" key="11">
    <source>
        <dbReference type="SAM" id="Coils"/>
    </source>
</evidence>
<evidence type="ECO:0000256" key="1">
    <source>
        <dbReference type="ARBA" id="ARBA00004319"/>
    </source>
</evidence>
<evidence type="ECO:0000256" key="7">
    <source>
        <dbReference type="ARBA" id="ARBA00022927"/>
    </source>
</evidence>
<evidence type="ECO:0000256" key="4">
    <source>
        <dbReference type="ARBA" id="ARBA00022448"/>
    </source>
</evidence>
<feature type="domain" description="Nucleotide exchange factor Fes1" evidence="13">
    <location>
        <begin position="450"/>
        <end position="523"/>
    </location>
</feature>
<dbReference type="InterPro" id="IPR013918">
    <property type="entry name" value="Nucleotide_exch_fac_Fes1"/>
</dbReference>
<accession>A0AAE0QYS3</accession>
<dbReference type="FunFam" id="1.25.10.10:FF:000148">
    <property type="entry name" value="SIL1 nucleotide exchange factor"/>
    <property type="match status" value="1"/>
</dbReference>
<evidence type="ECO:0000313" key="15">
    <source>
        <dbReference type="Proteomes" id="UP001274896"/>
    </source>
</evidence>
<evidence type="ECO:0000256" key="10">
    <source>
        <dbReference type="ARBA" id="ARBA00037748"/>
    </source>
</evidence>
<keyword evidence="7" id="KW-0653">Protein transport</keyword>
<feature type="coiled-coil region" evidence="11">
    <location>
        <begin position="102"/>
        <end position="136"/>
    </location>
</feature>
<feature type="chain" id="PRO_5042111708" description="Nucleotide exchange factor SIL1" evidence="12">
    <location>
        <begin position="24"/>
        <end position="747"/>
    </location>
</feature>
<dbReference type="PANTHER" id="PTHR19316">
    <property type="entry name" value="PROTEIN FOLDING REGULATOR"/>
    <property type="match status" value="1"/>
</dbReference>
<keyword evidence="9" id="KW-0325">Glycoprotein</keyword>
<keyword evidence="5 12" id="KW-0732">Signal</keyword>
<evidence type="ECO:0000256" key="6">
    <source>
        <dbReference type="ARBA" id="ARBA00022824"/>
    </source>
</evidence>
<name>A0AAE0QYS3_9TELE</name>
<comment type="function">
    <text evidence="10">Required for protein translocation and folding in the endoplasmic reticulum (ER). Functions as a nucleotide exchange factor for the ER lumenal chaperone HSPA5.</text>
</comment>
<protein>
    <recommendedName>
        <fullName evidence="3">Nucleotide exchange factor SIL1</fullName>
    </recommendedName>
</protein>
<comment type="subcellular location">
    <subcellularLocation>
        <location evidence="1">Endoplasmic reticulum lumen</location>
    </subcellularLocation>
</comment>
<dbReference type="GO" id="GO:0015031">
    <property type="term" value="P:protein transport"/>
    <property type="evidence" value="ECO:0007669"/>
    <property type="project" value="UniProtKB-KW"/>
</dbReference>
<evidence type="ECO:0000256" key="5">
    <source>
        <dbReference type="ARBA" id="ARBA00022729"/>
    </source>
</evidence>
<comment type="caution">
    <text evidence="14">The sequence shown here is derived from an EMBL/GenBank/DDBJ whole genome shotgun (WGS) entry which is preliminary data.</text>
</comment>
<dbReference type="Proteomes" id="UP001274896">
    <property type="component" value="Unassembled WGS sequence"/>
</dbReference>
<gene>
    <name evidence="14" type="ORF">QTP70_032720</name>
</gene>
<comment type="similarity">
    <text evidence="2">Belongs to the SIL1 family.</text>
</comment>
<dbReference type="AlphaFoldDB" id="A0AAE0QYS3"/>
<dbReference type="SUPFAM" id="SSF48371">
    <property type="entry name" value="ARM repeat"/>
    <property type="match status" value="1"/>
</dbReference>
<dbReference type="GO" id="GO:0005788">
    <property type="term" value="C:endoplasmic reticulum lumen"/>
    <property type="evidence" value="ECO:0007669"/>
    <property type="project" value="UniProtKB-SubCell"/>
</dbReference>
<keyword evidence="8" id="KW-0811">Translocation</keyword>
<sequence>MKADFRIVIGFIVHLSALICCHTEKFPVALTIVEDGNDFNKAEDAQDPKDLDVFDPSPKWQTLKPGQTVTAGSHVRLNLQTGQREVKLGVDEYLPGRKSCVSKKKMAILEELRKEFAEMQRRLAEQAGALDQARTEQREALSLAKAVMEQQASTRAPPATIYIPRDHKLTDFTGATKPGEEIVEEWIVSIKSAFRVMKVPEEDQVELIKQHLKGEARVMVKFMSEEGDDSVESIFKLLQETCGDKVPIGSKLKDFYDQKQAPESNPDAEEMRGLDGIVGMNVLRELKNLCPFLLTTDGSHNGLGAILGKKQGSVECVIAYASCGLKGSERNDRIPWGIEQEQEDTEKDFIWLTSDEVPACLWTSKGEEGDEATVRVAKQALIRKGVDGYSWSSISEQQRKDPCIAAVYDTVLENRSTQVMSNKQTPLFTSRELKQALKKFKGVDDTMKRNSEQGKESSRAVVRSMDELRRDLAMSDLLLETDVQIMSKLLSKFSSTNTTIDQRVAALLDLEYLVHQVDNAHNLVLMGGIQLVNDALNNTDFRLQESAAFVLGSAVSSNPTVQDGALESGTLQKLLAMLATPRPVSVKKKVLFALACLLRHFPPAQSQFVKLGGLQLLVELFQAQGAELLRVRIITLLYDLITEQDMISQTTIDPPFIHQEHFQQYSDIPLFPMLVEQGWCSLVPEILACPNHDWREKTLQALLALMPHCQTLYLQNPTLSTSLGHLQQQYQELALRERSLGEDNGYF</sequence>
<dbReference type="PANTHER" id="PTHR19316:SF35">
    <property type="entry name" value="NUCLEOTIDE EXCHANGE FACTOR SIL1"/>
    <property type="match status" value="1"/>
</dbReference>
<dbReference type="Gene3D" id="1.25.10.10">
    <property type="entry name" value="Leucine-rich Repeat Variant"/>
    <property type="match status" value="1"/>
</dbReference>
<dbReference type="Pfam" id="PF08609">
    <property type="entry name" value="Fes1"/>
    <property type="match status" value="1"/>
</dbReference>
<keyword evidence="6" id="KW-0256">Endoplasmic reticulum</keyword>
<dbReference type="InterPro" id="IPR016024">
    <property type="entry name" value="ARM-type_fold"/>
</dbReference>